<evidence type="ECO:0000313" key="2">
    <source>
        <dbReference type="EMBL" id="KAF2160587.1"/>
    </source>
</evidence>
<dbReference type="SUPFAM" id="SSF75304">
    <property type="entry name" value="Amidase signature (AS) enzymes"/>
    <property type="match status" value="1"/>
</dbReference>
<dbReference type="AlphaFoldDB" id="A0A6A6C0K8"/>
<dbReference type="InterPro" id="IPR036928">
    <property type="entry name" value="AS_sf"/>
</dbReference>
<protein>
    <recommendedName>
        <fullName evidence="1">Amidase domain-containing protein</fullName>
    </recommendedName>
</protein>
<keyword evidence="3" id="KW-1185">Reference proteome</keyword>
<name>A0A6A6C0K8_ZASCE</name>
<dbReference type="InterPro" id="IPR023631">
    <property type="entry name" value="Amidase_dom"/>
</dbReference>
<reference evidence="2" key="1">
    <citation type="journal article" date="2020" name="Stud. Mycol.">
        <title>101 Dothideomycetes genomes: a test case for predicting lifestyles and emergence of pathogens.</title>
        <authorList>
            <person name="Haridas S."/>
            <person name="Albert R."/>
            <person name="Binder M."/>
            <person name="Bloem J."/>
            <person name="Labutti K."/>
            <person name="Salamov A."/>
            <person name="Andreopoulos B."/>
            <person name="Baker S."/>
            <person name="Barry K."/>
            <person name="Bills G."/>
            <person name="Bluhm B."/>
            <person name="Cannon C."/>
            <person name="Castanera R."/>
            <person name="Culley D."/>
            <person name="Daum C."/>
            <person name="Ezra D."/>
            <person name="Gonzalez J."/>
            <person name="Henrissat B."/>
            <person name="Kuo A."/>
            <person name="Liang C."/>
            <person name="Lipzen A."/>
            <person name="Lutzoni F."/>
            <person name="Magnuson J."/>
            <person name="Mondo S."/>
            <person name="Nolan M."/>
            <person name="Ohm R."/>
            <person name="Pangilinan J."/>
            <person name="Park H.-J."/>
            <person name="Ramirez L."/>
            <person name="Alfaro M."/>
            <person name="Sun H."/>
            <person name="Tritt A."/>
            <person name="Yoshinaga Y."/>
            <person name="Zwiers L.-H."/>
            <person name="Turgeon B."/>
            <person name="Goodwin S."/>
            <person name="Spatafora J."/>
            <person name="Crous P."/>
            <person name="Grigoriev I."/>
        </authorList>
    </citation>
    <scope>NUCLEOTIDE SEQUENCE</scope>
    <source>
        <strain evidence="2">ATCC 36951</strain>
    </source>
</reference>
<dbReference type="EMBL" id="ML993625">
    <property type="protein sequence ID" value="KAF2160587.1"/>
    <property type="molecule type" value="Genomic_DNA"/>
</dbReference>
<dbReference type="OrthoDB" id="5423360at2759"/>
<dbReference type="RefSeq" id="XP_033661476.1">
    <property type="nucleotide sequence ID" value="XM_033818683.1"/>
</dbReference>
<dbReference type="PANTHER" id="PTHR46310:SF7">
    <property type="entry name" value="AMIDASE 1"/>
    <property type="match status" value="1"/>
</dbReference>
<dbReference type="Proteomes" id="UP000799537">
    <property type="component" value="Unassembled WGS sequence"/>
</dbReference>
<dbReference type="GeneID" id="54571955"/>
<gene>
    <name evidence="2" type="ORF">M409DRAFT_70333</name>
</gene>
<dbReference type="Gene3D" id="3.90.1300.10">
    <property type="entry name" value="Amidase signature (AS) domain"/>
    <property type="match status" value="1"/>
</dbReference>
<dbReference type="PANTHER" id="PTHR46310">
    <property type="entry name" value="AMIDASE 1"/>
    <property type="match status" value="1"/>
</dbReference>
<organism evidence="2 3">
    <name type="scientific">Zasmidium cellare ATCC 36951</name>
    <dbReference type="NCBI Taxonomy" id="1080233"/>
    <lineage>
        <taxon>Eukaryota</taxon>
        <taxon>Fungi</taxon>
        <taxon>Dikarya</taxon>
        <taxon>Ascomycota</taxon>
        <taxon>Pezizomycotina</taxon>
        <taxon>Dothideomycetes</taxon>
        <taxon>Dothideomycetidae</taxon>
        <taxon>Mycosphaerellales</taxon>
        <taxon>Mycosphaerellaceae</taxon>
        <taxon>Zasmidium</taxon>
    </lineage>
</organism>
<evidence type="ECO:0000313" key="3">
    <source>
        <dbReference type="Proteomes" id="UP000799537"/>
    </source>
</evidence>
<proteinExistence type="predicted"/>
<dbReference type="Pfam" id="PF01425">
    <property type="entry name" value="Amidase"/>
    <property type="match status" value="1"/>
</dbReference>
<accession>A0A6A6C0K8</accession>
<feature type="domain" description="Amidase" evidence="1">
    <location>
        <begin position="199"/>
        <end position="368"/>
    </location>
</feature>
<sequence>MYVASPATNGFKLCRTMGSHALSATQQNSLSKRLPTFQQDAPQFITAIPTDPASPWTKDTFIHLFDSLVHEDDVSEPEFRNILLFCGSAEGSIELPKSLEQHIHRLGLQYHVVEVNDDSHRKRDSGDMADVAIPGGAYLWANRRLQPVFRLYEDKQSCLVHYLLRPAGERQHKQLQLTGRNVQSFYAAVPSRIPDLVKSQSSKPFAGKRVLVKDVFDIHGIRTTLCDRAYYDMSSPAPETAPAIQMLIDQGAELVGTTKLSSMISWEEPSECMDYSAPFNPRGDNYQSPAGSSSGSAAAVAAYEWLDYAIGTDSTGSCRRPAMVNGCFAIRISKGKLPSEGMAPCFPLFDTPAVFARDISDLSFFVKHWGLDSLEECRQHPSSIILPLEYIDAIRSRHQRAILDTLVDDLHECTKIDVHRISLQALWDSNPPAEAGGQSLHEFLQDVGPHAFFFDFYHSTDQFRQNYFDKHHASPPVNRMTAYRWDMGSRITAQQRHHAGRRLEIYKTWLLSRLLCGENPIVVLPIMDAEPNYRDDQVCGLPTVQEAWDQLWLSPVLGSPEVTVPIGQIPYMSKKTGAEEVLPVAVSIMGLPGTDCSLVASVETMLRQSGRPLRVASGRQMFVEDWEVV</sequence>
<evidence type="ECO:0000259" key="1">
    <source>
        <dbReference type="Pfam" id="PF01425"/>
    </source>
</evidence>